<dbReference type="InterPro" id="IPR041496">
    <property type="entry name" value="YitH/HolE_GNAT"/>
</dbReference>
<dbReference type="Gene3D" id="3.40.630.30">
    <property type="match status" value="1"/>
</dbReference>
<gene>
    <name evidence="2" type="ORF">AtDm6_2791</name>
</gene>
<dbReference type="Pfam" id="PF13508">
    <property type="entry name" value="Acetyltransf_7"/>
    <property type="match status" value="1"/>
</dbReference>
<dbReference type="PATRIC" id="fig|104102.7.peg.2756"/>
<dbReference type="InterPro" id="IPR016181">
    <property type="entry name" value="Acyl_CoA_acyltransferase"/>
</dbReference>
<sequence length="295" mass="32053">MIQIAPSHPLLQMQITFRVMQTDDLTQAWQLSKDLAWPHRLEDWEQMLSLGNGAVATTPEGSVIGTILWWMWGPQTACLGMIIVSPAWQGHGIGKQLMTLARQALPGFRLHLNATSAGVPLYEKTGFRSTGVVAQHQGNVSTVPLIPLPEGYRMRPMGTADLNAICAMDAAALKMDRSALIEHLMDDGRGIVVDSEKGIQGFSFCRKFGWGHVAGPVIATDSIFALPMLAYWAGTCAGQFLRVDIPQDETLATLLDQWGLLRVSSVVSMTTEPTENTDTLSDSPSCFALCSQALG</sequence>
<evidence type="ECO:0000313" key="2">
    <source>
        <dbReference type="EMBL" id="KGB21483.1"/>
    </source>
</evidence>
<feature type="domain" description="N-acetyltransferase" evidence="1">
    <location>
        <begin position="15"/>
        <end position="149"/>
    </location>
</feature>
<evidence type="ECO:0000313" key="3">
    <source>
        <dbReference type="Proteomes" id="UP000029448"/>
    </source>
</evidence>
<dbReference type="GeneID" id="89479089"/>
<dbReference type="SUPFAM" id="SSF55729">
    <property type="entry name" value="Acyl-CoA N-acyltransferases (Nat)"/>
    <property type="match status" value="1"/>
</dbReference>
<dbReference type="PROSITE" id="PS51186">
    <property type="entry name" value="GNAT"/>
    <property type="match status" value="1"/>
</dbReference>
<dbReference type="RefSeq" id="WP_150395627.1">
    <property type="nucleotide sequence ID" value="NZ_JACAOJ010000044.1"/>
</dbReference>
<dbReference type="PANTHER" id="PTHR47237:SF2">
    <property type="entry name" value="BLL4206 PROTEIN"/>
    <property type="match status" value="1"/>
</dbReference>
<accession>A0A095AXK4</accession>
<dbReference type="STRING" id="104102.AtDm6_2791"/>
<protein>
    <submittedName>
        <fullName evidence="2">Histone acetyltransferase HPA2 and related acetyltransferase</fullName>
    </submittedName>
</protein>
<name>A0A095AXK4_9PROT</name>
<organism evidence="2 3">
    <name type="scientific">Acetobacter tropicalis</name>
    <dbReference type="NCBI Taxonomy" id="104102"/>
    <lineage>
        <taxon>Bacteria</taxon>
        <taxon>Pseudomonadati</taxon>
        <taxon>Pseudomonadota</taxon>
        <taxon>Alphaproteobacteria</taxon>
        <taxon>Acetobacterales</taxon>
        <taxon>Acetobacteraceae</taxon>
        <taxon>Acetobacter</taxon>
    </lineage>
</organism>
<dbReference type="EMBL" id="JOKM01000099">
    <property type="protein sequence ID" value="KGB21483.1"/>
    <property type="molecule type" value="Genomic_DNA"/>
</dbReference>
<dbReference type="InterPro" id="IPR000182">
    <property type="entry name" value="GNAT_dom"/>
</dbReference>
<reference evidence="2 3" key="1">
    <citation type="submission" date="2014-06" db="EMBL/GenBank/DDBJ databases">
        <title>Functional and comparative genomic analyses of the Drosophila gut microbiota identify candidate symbiosis factors.</title>
        <authorList>
            <person name="Newell P.D."/>
            <person name="Chaston J.M."/>
            <person name="Douglas A.E."/>
        </authorList>
    </citation>
    <scope>NUCLEOTIDE SEQUENCE [LARGE SCALE GENOMIC DNA]</scope>
    <source>
        <strain evidence="2 3">DmCS_006</strain>
    </source>
</reference>
<dbReference type="AlphaFoldDB" id="A0A095AXK4"/>
<dbReference type="Gene3D" id="3.40.630.90">
    <property type="match status" value="1"/>
</dbReference>
<evidence type="ECO:0000259" key="1">
    <source>
        <dbReference type="PROSITE" id="PS51186"/>
    </source>
</evidence>
<dbReference type="Pfam" id="PF18014">
    <property type="entry name" value="Acetyltransf_18"/>
    <property type="match status" value="1"/>
</dbReference>
<proteinExistence type="predicted"/>
<dbReference type="PANTHER" id="PTHR47237">
    <property type="entry name" value="SLL0310 PROTEIN"/>
    <property type="match status" value="1"/>
</dbReference>
<dbReference type="CDD" id="cd04301">
    <property type="entry name" value="NAT_SF"/>
    <property type="match status" value="1"/>
</dbReference>
<dbReference type="InterPro" id="IPR052729">
    <property type="entry name" value="Acyl/Acetyltrans_Enzymes"/>
</dbReference>
<dbReference type="Proteomes" id="UP000029448">
    <property type="component" value="Unassembled WGS sequence"/>
</dbReference>
<dbReference type="GO" id="GO:0016747">
    <property type="term" value="F:acyltransferase activity, transferring groups other than amino-acyl groups"/>
    <property type="evidence" value="ECO:0007669"/>
    <property type="project" value="InterPro"/>
</dbReference>
<comment type="caution">
    <text evidence="2">The sequence shown here is derived from an EMBL/GenBank/DDBJ whole genome shotgun (WGS) entry which is preliminary data.</text>
</comment>
<keyword evidence="2" id="KW-0808">Transferase</keyword>
<keyword evidence="3" id="KW-1185">Reference proteome</keyword>